<gene>
    <name evidence="2" type="ORF">HNR13_002209</name>
</gene>
<reference evidence="2 3" key="1">
    <citation type="submission" date="2020-07" db="EMBL/GenBank/DDBJ databases">
        <title>Sequencing the genomes of 1000 actinobacteria strains.</title>
        <authorList>
            <person name="Klenk H.-P."/>
        </authorList>
    </citation>
    <scope>NUCLEOTIDE SEQUENCE [LARGE SCALE GENOMIC DNA]</scope>
    <source>
        <strain evidence="2 3">DSM 15165</strain>
    </source>
</reference>
<dbReference type="RefSeq" id="WP_179605791.1">
    <property type="nucleotide sequence ID" value="NZ_BAABEH010000001.1"/>
</dbReference>
<keyword evidence="1" id="KW-0812">Transmembrane</keyword>
<protein>
    <submittedName>
        <fullName evidence="2">Uncharacterized protein</fullName>
    </submittedName>
</protein>
<name>A0A853CU42_9MICO</name>
<evidence type="ECO:0000313" key="3">
    <source>
        <dbReference type="Proteomes" id="UP000578352"/>
    </source>
</evidence>
<proteinExistence type="predicted"/>
<sequence>MSELSEPANETPAENAVRRRRGFGWSVAALVCGVATVVAWLVGLRFESILPAVLAIIAGVVGIYREPRVRALAIVSMIPPGLNLALWAYFVVLTYITFARP</sequence>
<comment type="caution">
    <text evidence="2">The sequence shown here is derived from an EMBL/GenBank/DDBJ whole genome shotgun (WGS) entry which is preliminary data.</text>
</comment>
<organism evidence="2 3">
    <name type="scientific">Leifsonia shinshuensis</name>
    <dbReference type="NCBI Taxonomy" id="150026"/>
    <lineage>
        <taxon>Bacteria</taxon>
        <taxon>Bacillati</taxon>
        <taxon>Actinomycetota</taxon>
        <taxon>Actinomycetes</taxon>
        <taxon>Micrococcales</taxon>
        <taxon>Microbacteriaceae</taxon>
        <taxon>Leifsonia</taxon>
    </lineage>
</organism>
<dbReference type="Proteomes" id="UP000578352">
    <property type="component" value="Unassembled WGS sequence"/>
</dbReference>
<keyword evidence="1" id="KW-1133">Transmembrane helix</keyword>
<accession>A0A853CU42</accession>
<feature type="transmembrane region" description="Helical" evidence="1">
    <location>
        <begin position="71"/>
        <end position="98"/>
    </location>
</feature>
<evidence type="ECO:0000256" key="1">
    <source>
        <dbReference type="SAM" id="Phobius"/>
    </source>
</evidence>
<feature type="transmembrane region" description="Helical" evidence="1">
    <location>
        <begin position="48"/>
        <end position="64"/>
    </location>
</feature>
<dbReference type="EMBL" id="JACCFL010000001">
    <property type="protein sequence ID" value="NYJ23922.1"/>
    <property type="molecule type" value="Genomic_DNA"/>
</dbReference>
<dbReference type="AlphaFoldDB" id="A0A853CU42"/>
<keyword evidence="1" id="KW-0472">Membrane</keyword>
<feature type="transmembrane region" description="Helical" evidence="1">
    <location>
        <begin position="23"/>
        <end position="42"/>
    </location>
</feature>
<evidence type="ECO:0000313" key="2">
    <source>
        <dbReference type="EMBL" id="NYJ23922.1"/>
    </source>
</evidence>